<gene>
    <name evidence="1" type="ORF">KIKIMORA_00400</name>
</gene>
<reference evidence="1 2" key="1">
    <citation type="submission" date="2022-05" db="EMBL/GenBank/DDBJ databases">
        <authorList>
            <person name="Friedrich I."/>
            <person name="Poehlein A."/>
            <person name="Schneider D."/>
            <person name="Hertel R."/>
            <person name="Daniel R."/>
        </authorList>
    </citation>
    <scope>NUCLEOTIDE SEQUENCE [LARGE SCALE GENOMIC DNA]</scope>
</reference>
<accession>A0A9E7MSW2</accession>
<evidence type="ECO:0000313" key="1">
    <source>
        <dbReference type="EMBL" id="USN15187.1"/>
    </source>
</evidence>
<protein>
    <submittedName>
        <fullName evidence="1">Uncharacterized protein</fullName>
    </submittedName>
</protein>
<proteinExistence type="predicted"/>
<dbReference type="EMBL" id="ON529857">
    <property type="protein sequence ID" value="USN15187.1"/>
    <property type="molecule type" value="Genomic_DNA"/>
</dbReference>
<dbReference type="Proteomes" id="UP001056576">
    <property type="component" value="Segment"/>
</dbReference>
<name>A0A9E7MSW2_9CAUD</name>
<evidence type="ECO:0000313" key="2">
    <source>
        <dbReference type="Proteomes" id="UP001056576"/>
    </source>
</evidence>
<sequence>MSELPLNKAAAWFVGKTIEAIDASACNQVEFRFTDGTKVALHIEVGAFNLPYVMACDHCTTSV</sequence>
<keyword evidence="2" id="KW-1185">Reference proteome</keyword>
<organism evidence="1 2">
    <name type="scientific">Brevundimonas phage vB_BpoS-Kikimora</name>
    <dbReference type="NCBI Taxonomy" id="2948601"/>
    <lineage>
        <taxon>Viruses</taxon>
        <taxon>Duplodnaviria</taxon>
        <taxon>Heunggongvirae</taxon>
        <taxon>Uroviricota</taxon>
        <taxon>Caudoviricetes</taxon>
        <taxon>Jeanschmidtviridae</taxon>
        <taxon>Kikimoravirus</taxon>
        <taxon>Kikimoravirus kikimora</taxon>
    </lineage>
</organism>